<feature type="transmembrane region" description="Helical" evidence="7">
    <location>
        <begin position="90"/>
        <end position="108"/>
    </location>
</feature>
<dbReference type="SUPFAM" id="SSF161098">
    <property type="entry name" value="MetI-like"/>
    <property type="match status" value="1"/>
</dbReference>
<feature type="transmembrane region" description="Helical" evidence="7">
    <location>
        <begin position="238"/>
        <end position="258"/>
    </location>
</feature>
<comment type="subcellular location">
    <subcellularLocation>
        <location evidence="1 7">Cell membrane</location>
        <topology evidence="1 7">Multi-pass membrane protein</topology>
    </subcellularLocation>
</comment>
<evidence type="ECO:0000313" key="10">
    <source>
        <dbReference type="EMBL" id="KFI30031.1"/>
    </source>
</evidence>
<keyword evidence="3" id="KW-1003">Cell membrane</keyword>
<dbReference type="PANTHER" id="PTHR30151">
    <property type="entry name" value="ALKANE SULFONATE ABC TRANSPORTER-RELATED, MEMBRANE SUBUNIT"/>
    <property type="match status" value="1"/>
</dbReference>
<dbReference type="STRING" id="195105.CN97_14965"/>
<feature type="transmembrane region" description="Helical" evidence="7">
    <location>
        <begin position="356"/>
        <end position="381"/>
    </location>
</feature>
<keyword evidence="6 7" id="KW-0472">Membrane</keyword>
<feature type="domain" description="ABC transmembrane type-1" evidence="9">
    <location>
        <begin position="200"/>
        <end position="381"/>
    </location>
</feature>
<keyword evidence="5 7" id="KW-1133">Transmembrane helix</keyword>
<dbReference type="GO" id="GO:0055085">
    <property type="term" value="P:transmembrane transport"/>
    <property type="evidence" value="ECO:0007669"/>
    <property type="project" value="InterPro"/>
</dbReference>
<organism evidence="10 11">
    <name type="scientific">Haematobacter massiliensis</name>
    <dbReference type="NCBI Taxonomy" id="195105"/>
    <lineage>
        <taxon>Bacteria</taxon>
        <taxon>Pseudomonadati</taxon>
        <taxon>Pseudomonadota</taxon>
        <taxon>Alphaproteobacteria</taxon>
        <taxon>Rhodobacterales</taxon>
        <taxon>Paracoccaceae</taxon>
        <taxon>Haematobacter</taxon>
    </lineage>
</organism>
<evidence type="ECO:0000259" key="9">
    <source>
        <dbReference type="PROSITE" id="PS50928"/>
    </source>
</evidence>
<dbReference type="AlphaFoldDB" id="A0A086Y6Y1"/>
<evidence type="ECO:0000256" key="1">
    <source>
        <dbReference type="ARBA" id="ARBA00004651"/>
    </source>
</evidence>
<reference evidence="10 11" key="1">
    <citation type="submission" date="2014-03" db="EMBL/GenBank/DDBJ databases">
        <title>Genome of Haematobacter massiliensis CCUG 47968.</title>
        <authorList>
            <person name="Wang D."/>
            <person name="Wang G."/>
        </authorList>
    </citation>
    <scope>NUCLEOTIDE SEQUENCE [LARGE SCALE GENOMIC DNA]</scope>
    <source>
        <strain evidence="10 11">CCUG 47968</strain>
    </source>
</reference>
<dbReference type="Pfam" id="PF00528">
    <property type="entry name" value="BPD_transp_1"/>
    <property type="match status" value="1"/>
</dbReference>
<dbReference type="GO" id="GO:0005886">
    <property type="term" value="C:plasma membrane"/>
    <property type="evidence" value="ECO:0007669"/>
    <property type="project" value="UniProtKB-SubCell"/>
</dbReference>
<evidence type="ECO:0000256" key="5">
    <source>
        <dbReference type="ARBA" id="ARBA00022989"/>
    </source>
</evidence>
<evidence type="ECO:0000256" key="8">
    <source>
        <dbReference type="SAM" id="MobiDB-lite"/>
    </source>
</evidence>
<dbReference type="EMBL" id="JGYG01000004">
    <property type="protein sequence ID" value="KFI30031.1"/>
    <property type="molecule type" value="Genomic_DNA"/>
</dbReference>
<dbReference type="PROSITE" id="PS50928">
    <property type="entry name" value="ABC_TM1"/>
    <property type="match status" value="1"/>
</dbReference>
<dbReference type="RefSeq" id="WP_242685256.1">
    <property type="nucleotide sequence ID" value="NZ_CP035511.1"/>
</dbReference>
<keyword evidence="2 7" id="KW-0813">Transport</keyword>
<evidence type="ECO:0000313" key="11">
    <source>
        <dbReference type="Proteomes" id="UP000028826"/>
    </source>
</evidence>
<keyword evidence="4 7" id="KW-0812">Transmembrane</keyword>
<feature type="transmembrane region" description="Helical" evidence="7">
    <location>
        <begin position="120"/>
        <end position="141"/>
    </location>
</feature>
<comment type="caution">
    <text evidence="10">The sequence shown here is derived from an EMBL/GenBank/DDBJ whole genome shotgun (WGS) entry which is preliminary data.</text>
</comment>
<sequence length="397" mass="42414">MSSIDFPGGSGAVRARPLPTGTRSVLTDPTDTDGPASTAPERTGLLPPHPSQDDATGASTAGAPAGLQTGTAARHLPRDAGSLSPAQPTVVLAGLLWLAAAALLAWWPDLTFQPLGRELTALWIGTGALLILLGLAGDRLGRVGRWTRARGPWLAAIALFAAVWTVVTAKTGWLPQPFFPTPQAMLEVFLYDWPKILHSASFSVWLLAKGFFFGATAGFAIGIAMGWSRKVSYWATPLLRYIGPLPATAWLPLAFFIFPTSGSASVFLIAFSTAFPVAVLTWSGVAAVNRDYYEIARTLGASPRFLILKVAIPAALPHVFVGLFMGLSTSFAVLVVAEMLGVEAGLGWYLQWAQGWAAYANMYGALFVMAAMCSGLITLLFRIRDRVLVWQKGVVRW</sequence>
<dbReference type="Proteomes" id="UP000028826">
    <property type="component" value="Unassembled WGS sequence"/>
</dbReference>
<evidence type="ECO:0000256" key="2">
    <source>
        <dbReference type="ARBA" id="ARBA00022448"/>
    </source>
</evidence>
<feature type="transmembrane region" description="Helical" evidence="7">
    <location>
        <begin position="264"/>
        <end position="289"/>
    </location>
</feature>
<feature type="transmembrane region" description="Helical" evidence="7">
    <location>
        <begin position="202"/>
        <end position="226"/>
    </location>
</feature>
<dbReference type="eggNOG" id="COG0600">
    <property type="taxonomic scope" value="Bacteria"/>
</dbReference>
<evidence type="ECO:0000256" key="6">
    <source>
        <dbReference type="ARBA" id="ARBA00023136"/>
    </source>
</evidence>
<dbReference type="InterPro" id="IPR000515">
    <property type="entry name" value="MetI-like"/>
</dbReference>
<evidence type="ECO:0000256" key="4">
    <source>
        <dbReference type="ARBA" id="ARBA00022692"/>
    </source>
</evidence>
<dbReference type="CDD" id="cd06261">
    <property type="entry name" value="TM_PBP2"/>
    <property type="match status" value="1"/>
</dbReference>
<feature type="region of interest" description="Disordered" evidence="8">
    <location>
        <begin position="1"/>
        <end position="66"/>
    </location>
</feature>
<accession>A0A086Y6Y1</accession>
<evidence type="ECO:0000256" key="7">
    <source>
        <dbReference type="RuleBase" id="RU363032"/>
    </source>
</evidence>
<gene>
    <name evidence="10" type="ORF">CN97_14965</name>
</gene>
<dbReference type="InterPro" id="IPR035906">
    <property type="entry name" value="MetI-like_sf"/>
</dbReference>
<keyword evidence="11" id="KW-1185">Reference proteome</keyword>
<dbReference type="PANTHER" id="PTHR30151:SF0">
    <property type="entry name" value="ABC TRANSPORTER PERMEASE PROTEIN MJ0413-RELATED"/>
    <property type="match status" value="1"/>
</dbReference>
<proteinExistence type="inferred from homology"/>
<protein>
    <submittedName>
        <fullName evidence="10">ABC transporter permease</fullName>
    </submittedName>
</protein>
<dbReference type="Gene3D" id="1.10.3720.10">
    <property type="entry name" value="MetI-like"/>
    <property type="match status" value="1"/>
</dbReference>
<evidence type="ECO:0000256" key="3">
    <source>
        <dbReference type="ARBA" id="ARBA00022475"/>
    </source>
</evidence>
<feature type="compositionally biased region" description="Low complexity" evidence="8">
    <location>
        <begin position="55"/>
        <end position="66"/>
    </location>
</feature>
<comment type="similarity">
    <text evidence="7">Belongs to the binding-protein-dependent transport system permease family.</text>
</comment>
<name>A0A086Y6Y1_9RHOB</name>
<feature type="transmembrane region" description="Helical" evidence="7">
    <location>
        <begin position="153"/>
        <end position="173"/>
    </location>
</feature>
<feature type="transmembrane region" description="Helical" evidence="7">
    <location>
        <begin position="310"/>
        <end position="336"/>
    </location>
</feature>